<dbReference type="OrthoDB" id="9780884at2"/>
<keyword evidence="3" id="KW-1185">Reference proteome</keyword>
<protein>
    <submittedName>
        <fullName evidence="2">Uncharacterized protein</fullName>
    </submittedName>
</protein>
<sequence length="99" mass="11335">MTWTAVAAITAVLIIYGLICFYIGFNGWVWLRLNRPMRKFKYAYIALIIFLSVSLFAGRFIPIPFLSLIGGYWMVIVGYGLLIMPIVNLLVFLLKKRGI</sequence>
<feature type="transmembrane region" description="Helical" evidence="1">
    <location>
        <begin position="43"/>
        <end position="66"/>
    </location>
</feature>
<keyword evidence="1" id="KW-1133">Transmembrane helix</keyword>
<dbReference type="RefSeq" id="WP_115453145.1">
    <property type="nucleotide sequence ID" value="NZ_QNQT01000008.1"/>
</dbReference>
<feature type="transmembrane region" description="Helical" evidence="1">
    <location>
        <begin position="72"/>
        <end position="94"/>
    </location>
</feature>
<proteinExistence type="predicted"/>
<evidence type="ECO:0000313" key="3">
    <source>
        <dbReference type="Proteomes" id="UP000257144"/>
    </source>
</evidence>
<reference evidence="2 3" key="1">
    <citation type="submission" date="2018-07" db="EMBL/GenBank/DDBJ databases">
        <title>Bacillus sp. YLB-04 draft genome sequence.</title>
        <authorList>
            <person name="Yu L."/>
            <person name="Tang X."/>
        </authorList>
    </citation>
    <scope>NUCLEOTIDE SEQUENCE [LARGE SCALE GENOMIC DNA]</scope>
    <source>
        <strain evidence="2 3">YLB-04</strain>
    </source>
</reference>
<feature type="transmembrane region" description="Helical" evidence="1">
    <location>
        <begin position="6"/>
        <end position="31"/>
    </location>
</feature>
<dbReference type="AlphaFoldDB" id="A0A3D8GN72"/>
<keyword evidence="1" id="KW-0472">Membrane</keyword>
<evidence type="ECO:0000313" key="2">
    <source>
        <dbReference type="EMBL" id="RDU35767.1"/>
    </source>
</evidence>
<accession>A0A3D8GN72</accession>
<gene>
    <name evidence="2" type="ORF">DRW41_16635</name>
</gene>
<organism evidence="2 3">
    <name type="scientific">Neobacillus piezotolerans</name>
    <dbReference type="NCBI Taxonomy" id="2259171"/>
    <lineage>
        <taxon>Bacteria</taxon>
        <taxon>Bacillati</taxon>
        <taxon>Bacillota</taxon>
        <taxon>Bacilli</taxon>
        <taxon>Bacillales</taxon>
        <taxon>Bacillaceae</taxon>
        <taxon>Neobacillus</taxon>
    </lineage>
</organism>
<comment type="caution">
    <text evidence="2">The sequence shown here is derived from an EMBL/GenBank/DDBJ whole genome shotgun (WGS) entry which is preliminary data.</text>
</comment>
<keyword evidence="1" id="KW-0812">Transmembrane</keyword>
<name>A0A3D8GN72_9BACI</name>
<evidence type="ECO:0000256" key="1">
    <source>
        <dbReference type="SAM" id="Phobius"/>
    </source>
</evidence>
<dbReference type="EMBL" id="QNQT01000008">
    <property type="protein sequence ID" value="RDU35767.1"/>
    <property type="molecule type" value="Genomic_DNA"/>
</dbReference>
<dbReference type="Proteomes" id="UP000257144">
    <property type="component" value="Unassembled WGS sequence"/>
</dbReference>